<sequence length="152" mass="16689">MKFGEIMGKSKVVLFSAVLLMGALPFVSSAYADTVVLHPTDTPSPNAPALQSANPPAASTDNSATTPSQNPPAVHSYEIQSFYLDSKQYKIGDIVPDLYRTKPYEIVQWNIRNLPAPDEGTHWTYMGGNYVLITNDDGKIMKAETGDIFFQM</sequence>
<dbReference type="EMBL" id="CP157947">
    <property type="protein sequence ID" value="XBS69324.1"/>
    <property type="molecule type" value="Genomic_DNA"/>
</dbReference>
<feature type="region of interest" description="Disordered" evidence="1">
    <location>
        <begin position="42"/>
        <end position="72"/>
    </location>
</feature>
<dbReference type="Gene3D" id="3.10.450.160">
    <property type="entry name" value="inner membrane protein cigr"/>
    <property type="match status" value="1"/>
</dbReference>
<dbReference type="Pfam" id="PF11776">
    <property type="entry name" value="RcnB"/>
    <property type="match status" value="1"/>
</dbReference>
<feature type="compositionally biased region" description="Polar residues" evidence="1">
    <location>
        <begin position="42"/>
        <end position="68"/>
    </location>
</feature>
<dbReference type="InterPro" id="IPR024572">
    <property type="entry name" value="RcnB"/>
</dbReference>
<organism evidence="3">
    <name type="scientific">Acerihabitans sp. KWT182</name>
    <dbReference type="NCBI Taxonomy" id="3157919"/>
    <lineage>
        <taxon>Bacteria</taxon>
        <taxon>Pseudomonadati</taxon>
        <taxon>Pseudomonadota</taxon>
        <taxon>Gammaproteobacteria</taxon>
        <taxon>Enterobacterales</taxon>
        <taxon>Pectobacteriaceae</taxon>
        <taxon>Acerihabitans</taxon>
    </lineage>
</organism>
<proteinExistence type="predicted"/>
<dbReference type="AlphaFoldDB" id="A0AAU7Q837"/>
<feature type="chain" id="PRO_5043347064" evidence="2">
    <location>
        <begin position="33"/>
        <end position="152"/>
    </location>
</feature>
<evidence type="ECO:0000256" key="1">
    <source>
        <dbReference type="SAM" id="MobiDB-lite"/>
    </source>
</evidence>
<keyword evidence="2" id="KW-0732">Signal</keyword>
<name>A0AAU7Q837_9GAMM</name>
<feature type="signal peptide" evidence="2">
    <location>
        <begin position="1"/>
        <end position="32"/>
    </location>
</feature>
<gene>
    <name evidence="3" type="ORF">ABK905_23270</name>
</gene>
<protein>
    <submittedName>
        <fullName evidence="3">RcnB family protein</fullName>
    </submittedName>
</protein>
<evidence type="ECO:0000313" key="3">
    <source>
        <dbReference type="EMBL" id="XBS69324.1"/>
    </source>
</evidence>
<reference evidence="3" key="1">
    <citation type="submission" date="2024-06" db="EMBL/GenBank/DDBJ databases">
        <authorList>
            <person name="Coelho C."/>
            <person name="Bento M."/>
            <person name="Garcia E."/>
            <person name="Camelo A."/>
            <person name="Brandao I."/>
            <person name="Espirito Santo C."/>
            <person name="Trovao J."/>
            <person name="Verissimo A."/>
            <person name="Costa J."/>
            <person name="Tiago I."/>
        </authorList>
    </citation>
    <scope>NUCLEOTIDE SEQUENCE</scope>
    <source>
        <strain evidence="3">KWT182</strain>
    </source>
</reference>
<accession>A0AAU7Q837</accession>
<evidence type="ECO:0000256" key="2">
    <source>
        <dbReference type="SAM" id="SignalP"/>
    </source>
</evidence>